<dbReference type="InterPro" id="IPR038883">
    <property type="entry name" value="AN11006-like"/>
</dbReference>
<proteinExistence type="predicted"/>
<dbReference type="HOGENOM" id="CLU_1366768_0_0_1"/>
<reference evidence="1 2" key="2">
    <citation type="journal article" date="2012" name="PLoS Pathog.">
        <title>Diverse lifestyles and strategies of plant pathogenesis encoded in the genomes of eighteen Dothideomycetes fungi.</title>
        <authorList>
            <person name="Ohm R.A."/>
            <person name="Feau N."/>
            <person name="Henrissat B."/>
            <person name="Schoch C.L."/>
            <person name="Horwitz B.A."/>
            <person name="Barry K.W."/>
            <person name="Condon B.J."/>
            <person name="Copeland A.C."/>
            <person name="Dhillon B."/>
            <person name="Glaser F."/>
            <person name="Hesse C.N."/>
            <person name="Kosti I."/>
            <person name="LaButti K."/>
            <person name="Lindquist E.A."/>
            <person name="Lucas S."/>
            <person name="Salamov A.A."/>
            <person name="Bradshaw R.E."/>
            <person name="Ciuffetti L."/>
            <person name="Hamelin R.C."/>
            <person name="Kema G.H.J."/>
            <person name="Lawrence C."/>
            <person name="Scott J.A."/>
            <person name="Spatafora J.W."/>
            <person name="Turgeon B.G."/>
            <person name="de Wit P.J.G.M."/>
            <person name="Zhong S."/>
            <person name="Goodwin S.B."/>
            <person name="Grigoriev I.V."/>
        </authorList>
    </citation>
    <scope>NUCLEOTIDE SEQUENCE [LARGE SCALE GENOMIC DNA]</scope>
    <source>
        <strain evidence="2">NZE10 / CBS 128990</strain>
    </source>
</reference>
<dbReference type="EMBL" id="KB446539">
    <property type="protein sequence ID" value="EME44790.1"/>
    <property type="molecule type" value="Genomic_DNA"/>
</dbReference>
<reference evidence="2" key="1">
    <citation type="journal article" date="2012" name="PLoS Genet.">
        <title>The genomes of the fungal plant pathogens Cladosporium fulvum and Dothistroma septosporum reveal adaptation to different hosts and lifestyles but also signatures of common ancestry.</title>
        <authorList>
            <person name="de Wit P.J.G.M."/>
            <person name="van der Burgt A."/>
            <person name="Oekmen B."/>
            <person name="Stergiopoulos I."/>
            <person name="Abd-Elsalam K.A."/>
            <person name="Aerts A.L."/>
            <person name="Bahkali A.H."/>
            <person name="Beenen H.G."/>
            <person name="Chettri P."/>
            <person name="Cox M.P."/>
            <person name="Datema E."/>
            <person name="de Vries R.P."/>
            <person name="Dhillon B."/>
            <person name="Ganley A.R."/>
            <person name="Griffiths S.A."/>
            <person name="Guo Y."/>
            <person name="Hamelin R.C."/>
            <person name="Henrissat B."/>
            <person name="Kabir M.S."/>
            <person name="Jashni M.K."/>
            <person name="Kema G."/>
            <person name="Klaubauf S."/>
            <person name="Lapidus A."/>
            <person name="Levasseur A."/>
            <person name="Lindquist E."/>
            <person name="Mehrabi R."/>
            <person name="Ohm R.A."/>
            <person name="Owen T.J."/>
            <person name="Salamov A."/>
            <person name="Schwelm A."/>
            <person name="Schijlen E."/>
            <person name="Sun H."/>
            <person name="van den Burg H.A."/>
            <person name="van Ham R.C.H.J."/>
            <person name="Zhang S."/>
            <person name="Goodwin S.B."/>
            <person name="Grigoriev I.V."/>
            <person name="Collemare J."/>
            <person name="Bradshaw R.E."/>
        </authorList>
    </citation>
    <scope>NUCLEOTIDE SEQUENCE [LARGE SCALE GENOMIC DNA]</scope>
    <source>
        <strain evidence="2">NZE10 / CBS 128990</strain>
    </source>
</reference>
<keyword evidence="2" id="KW-1185">Reference proteome</keyword>
<protein>
    <submittedName>
        <fullName evidence="1">Uncharacterized protein</fullName>
    </submittedName>
</protein>
<gene>
    <name evidence="1" type="ORF">DOTSEDRAFT_53774</name>
</gene>
<organism evidence="1 2">
    <name type="scientific">Dothistroma septosporum (strain NZE10 / CBS 128990)</name>
    <name type="common">Red band needle blight fungus</name>
    <name type="synonym">Mycosphaerella pini</name>
    <dbReference type="NCBI Taxonomy" id="675120"/>
    <lineage>
        <taxon>Eukaryota</taxon>
        <taxon>Fungi</taxon>
        <taxon>Dikarya</taxon>
        <taxon>Ascomycota</taxon>
        <taxon>Pezizomycotina</taxon>
        <taxon>Dothideomycetes</taxon>
        <taxon>Dothideomycetidae</taxon>
        <taxon>Mycosphaerellales</taxon>
        <taxon>Mycosphaerellaceae</taxon>
        <taxon>Dothistroma</taxon>
    </lineage>
</organism>
<evidence type="ECO:0000313" key="2">
    <source>
        <dbReference type="Proteomes" id="UP000016933"/>
    </source>
</evidence>
<accession>N1PR04</accession>
<dbReference type="PANTHER" id="PTHR42085:SF2">
    <property type="entry name" value="F-BOX DOMAIN-CONTAINING PROTEIN"/>
    <property type="match status" value="1"/>
</dbReference>
<dbReference type="PANTHER" id="PTHR42085">
    <property type="entry name" value="F-BOX DOMAIN-CONTAINING PROTEIN"/>
    <property type="match status" value="1"/>
</dbReference>
<name>N1PR04_DOTSN</name>
<dbReference type="eggNOG" id="ENOG502SWCA">
    <property type="taxonomic scope" value="Eukaryota"/>
</dbReference>
<dbReference type="OrthoDB" id="2951834at2759"/>
<dbReference type="OMA" id="TRWNENS"/>
<sequence>MASPMQQTNSGLFNLPGELRNRIYRLVLVEGVDEVHGYIEYTNTGYDRPGLLNTCKAVRLEARTIFYYENNFFTTPTKYDSTTLLAWRQHLPTLGIATKGIKARIRMLWGSEANWPNLMIWLQRFHAEDVTIPALSMAKISGHVQSKVNHYIIAGLFESAKKLRDQPWIVAEGVLVQQRPVLGFLDTRWNENSNERQ</sequence>
<dbReference type="Proteomes" id="UP000016933">
    <property type="component" value="Unassembled WGS sequence"/>
</dbReference>
<dbReference type="AlphaFoldDB" id="N1PR04"/>
<evidence type="ECO:0000313" key="1">
    <source>
        <dbReference type="EMBL" id="EME44790.1"/>
    </source>
</evidence>